<dbReference type="InterPro" id="IPR018639">
    <property type="entry name" value="DUF2062"/>
</dbReference>
<dbReference type="PANTHER" id="PTHR35102:SF1">
    <property type="entry name" value="E3 UBIQUITIN-PROTEIN LIGASE"/>
    <property type="match status" value="1"/>
</dbReference>
<dbReference type="AlphaFoldDB" id="A0A419VX80"/>
<dbReference type="Pfam" id="PF09835">
    <property type="entry name" value="DUF2062"/>
    <property type="match status" value="1"/>
</dbReference>
<dbReference type="RefSeq" id="WP_120274860.1">
    <property type="nucleotide sequence ID" value="NZ_RAPN01000003.1"/>
</dbReference>
<reference evidence="3 4" key="1">
    <citation type="submission" date="2018-09" db="EMBL/GenBank/DDBJ databases">
        <title>Genomic Encyclopedia of Archaeal and Bacterial Type Strains, Phase II (KMG-II): from individual species to whole genera.</title>
        <authorList>
            <person name="Goeker M."/>
        </authorList>
    </citation>
    <scope>NUCLEOTIDE SEQUENCE [LARGE SCALE GENOMIC DNA]</scope>
    <source>
        <strain evidence="3 4">DSM 27148</strain>
    </source>
</reference>
<dbReference type="Proteomes" id="UP000283387">
    <property type="component" value="Unassembled WGS sequence"/>
</dbReference>
<accession>A0A419VX80</accession>
<name>A0A419VX80_9BACT</name>
<gene>
    <name evidence="3" type="ORF">BC643_3849</name>
</gene>
<evidence type="ECO:0000259" key="2">
    <source>
        <dbReference type="Pfam" id="PF09835"/>
    </source>
</evidence>
<organism evidence="3 4">
    <name type="scientific">Mangrovibacterium diazotrophicum</name>
    <dbReference type="NCBI Taxonomy" id="1261403"/>
    <lineage>
        <taxon>Bacteria</taxon>
        <taxon>Pseudomonadati</taxon>
        <taxon>Bacteroidota</taxon>
        <taxon>Bacteroidia</taxon>
        <taxon>Marinilabiliales</taxon>
        <taxon>Prolixibacteraceae</taxon>
        <taxon>Mangrovibacterium</taxon>
    </lineage>
</organism>
<keyword evidence="1" id="KW-0812">Transmembrane</keyword>
<keyword evidence="4" id="KW-1185">Reference proteome</keyword>
<keyword evidence="1" id="KW-0472">Membrane</keyword>
<dbReference type="EMBL" id="RAPN01000003">
    <property type="protein sequence ID" value="RKD87842.1"/>
    <property type="molecule type" value="Genomic_DNA"/>
</dbReference>
<protein>
    <submittedName>
        <fullName evidence="3">Uncharacterized protein DUF2062</fullName>
    </submittedName>
</protein>
<feature type="transmembrane region" description="Helical" evidence="1">
    <location>
        <begin position="73"/>
        <end position="94"/>
    </location>
</feature>
<proteinExistence type="predicted"/>
<sequence>MLFGKRYIRTTAQMFRELKVQFIQSASPKQTALSVTIGFYAGIFPVFGLTTALCVLMTILFRANHLISVAVNLLVAPLQMLLIVPFVKVGLAILNPDTKPSFQTADDLFALLEQSESWYFLFQSLIGGVICWAIFSSATAFPTYRLLRRRINANTQKQH</sequence>
<feature type="domain" description="DUF2062" evidence="2">
    <location>
        <begin position="24"/>
        <end position="153"/>
    </location>
</feature>
<keyword evidence="1" id="KW-1133">Transmembrane helix</keyword>
<evidence type="ECO:0000313" key="4">
    <source>
        <dbReference type="Proteomes" id="UP000283387"/>
    </source>
</evidence>
<evidence type="ECO:0000256" key="1">
    <source>
        <dbReference type="SAM" id="Phobius"/>
    </source>
</evidence>
<feature type="transmembrane region" description="Helical" evidence="1">
    <location>
        <begin position="118"/>
        <end position="141"/>
    </location>
</feature>
<dbReference type="PANTHER" id="PTHR35102">
    <property type="entry name" value="E3 UBIQUITIN-PROTEIN LIGASE"/>
    <property type="match status" value="1"/>
</dbReference>
<dbReference type="OrthoDB" id="978759at2"/>
<evidence type="ECO:0000313" key="3">
    <source>
        <dbReference type="EMBL" id="RKD87842.1"/>
    </source>
</evidence>
<feature type="transmembrane region" description="Helical" evidence="1">
    <location>
        <begin position="37"/>
        <end position="61"/>
    </location>
</feature>
<comment type="caution">
    <text evidence="3">The sequence shown here is derived from an EMBL/GenBank/DDBJ whole genome shotgun (WGS) entry which is preliminary data.</text>
</comment>